<dbReference type="Proteomes" id="UP000199065">
    <property type="component" value="Unassembled WGS sequence"/>
</dbReference>
<dbReference type="EMBL" id="FOPJ01000002">
    <property type="protein sequence ID" value="SFG24502.1"/>
    <property type="molecule type" value="Genomic_DNA"/>
</dbReference>
<gene>
    <name evidence="10" type="primary">fluC</name>
    <name evidence="10" type="synonym">crcB</name>
    <name evidence="11" type="ORF">SAMN05660282_00324</name>
</gene>
<keyword evidence="2 10" id="KW-1003">Cell membrane</keyword>
<evidence type="ECO:0000256" key="5">
    <source>
        <dbReference type="ARBA" id="ARBA00023136"/>
    </source>
</evidence>
<evidence type="ECO:0000313" key="11">
    <source>
        <dbReference type="EMBL" id="SFG24502.1"/>
    </source>
</evidence>
<accession>A0A1I2Q812</accession>
<evidence type="ECO:0000256" key="2">
    <source>
        <dbReference type="ARBA" id="ARBA00022475"/>
    </source>
</evidence>
<dbReference type="Pfam" id="PF02537">
    <property type="entry name" value="CRCB"/>
    <property type="match status" value="1"/>
</dbReference>
<keyword evidence="10" id="KW-0479">Metal-binding</keyword>
<comment type="function">
    <text evidence="9 10">Fluoride-specific ion channel. Important for reducing fluoride concentration in the cell, thus reducing its toxicity.</text>
</comment>
<evidence type="ECO:0000256" key="3">
    <source>
        <dbReference type="ARBA" id="ARBA00022692"/>
    </source>
</evidence>
<feature type="transmembrane region" description="Helical" evidence="10">
    <location>
        <begin position="52"/>
        <end position="72"/>
    </location>
</feature>
<dbReference type="InterPro" id="IPR003691">
    <property type="entry name" value="FluC"/>
</dbReference>
<comment type="activity regulation">
    <text evidence="10">Na(+) is not transported, but it plays an essential structural role and its presence is essential for fluoride channel function.</text>
</comment>
<dbReference type="NCBIfam" id="NF001101">
    <property type="entry name" value="PRK00134.1"/>
    <property type="match status" value="1"/>
</dbReference>
<keyword evidence="10" id="KW-0915">Sodium</keyword>
<feature type="transmembrane region" description="Helical" evidence="10">
    <location>
        <begin position="78"/>
        <end position="98"/>
    </location>
</feature>
<organism evidence="11 12">
    <name type="scientific">Corynebacterium spheniscorum</name>
    <dbReference type="NCBI Taxonomy" id="185761"/>
    <lineage>
        <taxon>Bacteria</taxon>
        <taxon>Bacillati</taxon>
        <taxon>Actinomycetota</taxon>
        <taxon>Actinomycetes</taxon>
        <taxon>Mycobacteriales</taxon>
        <taxon>Corynebacteriaceae</taxon>
        <taxon>Corynebacterium</taxon>
    </lineage>
</organism>
<sequence>MKFTEGIAAGLGAALGAALRYAAIGLFAGLWPLIIINILGSFLMGRTRPGVFWGKGVLGGFTSFSAYALVVADPAGEIFVRIAYAAGTIALCIVAWLLGDQLFRRAHRNMTDNDSSPLIATEADILKDQLEEEEEA</sequence>
<evidence type="ECO:0000256" key="7">
    <source>
        <dbReference type="ARBA" id="ARBA00035120"/>
    </source>
</evidence>
<comment type="subcellular location">
    <subcellularLocation>
        <location evidence="1 10">Cell membrane</location>
        <topology evidence="1 10">Multi-pass membrane protein</topology>
    </subcellularLocation>
</comment>
<keyword evidence="3 10" id="KW-0812">Transmembrane</keyword>
<evidence type="ECO:0000256" key="4">
    <source>
        <dbReference type="ARBA" id="ARBA00022989"/>
    </source>
</evidence>
<comment type="similarity">
    <text evidence="7 10">Belongs to the fluoride channel Fluc/FEX (TC 1.A.43) family.</text>
</comment>
<dbReference type="GO" id="GO:0062054">
    <property type="term" value="F:fluoride channel activity"/>
    <property type="evidence" value="ECO:0007669"/>
    <property type="project" value="UniProtKB-UniRule"/>
</dbReference>
<comment type="catalytic activity">
    <reaction evidence="8">
        <text>fluoride(in) = fluoride(out)</text>
        <dbReference type="Rhea" id="RHEA:76159"/>
        <dbReference type="ChEBI" id="CHEBI:17051"/>
    </reaction>
    <physiologicalReaction direction="left-to-right" evidence="8">
        <dbReference type="Rhea" id="RHEA:76160"/>
    </physiologicalReaction>
</comment>
<dbReference type="AlphaFoldDB" id="A0A1I2Q812"/>
<dbReference type="GO" id="GO:0005886">
    <property type="term" value="C:plasma membrane"/>
    <property type="evidence" value="ECO:0007669"/>
    <property type="project" value="UniProtKB-SubCell"/>
</dbReference>
<evidence type="ECO:0000256" key="1">
    <source>
        <dbReference type="ARBA" id="ARBA00004651"/>
    </source>
</evidence>
<keyword evidence="10" id="KW-0406">Ion transport</keyword>
<dbReference type="STRING" id="185761.SAMN05660282_00324"/>
<feature type="binding site" evidence="10">
    <location>
        <position position="59"/>
    </location>
    <ligand>
        <name>Na(+)</name>
        <dbReference type="ChEBI" id="CHEBI:29101"/>
        <note>structural</note>
    </ligand>
</feature>
<reference evidence="11 12" key="1">
    <citation type="submission" date="2016-10" db="EMBL/GenBank/DDBJ databases">
        <authorList>
            <person name="de Groot N.N."/>
        </authorList>
    </citation>
    <scope>NUCLEOTIDE SEQUENCE [LARGE SCALE GENOMIC DNA]</scope>
    <source>
        <strain>J11</strain>
        <strain evidence="12">PG 39</strain>
    </source>
</reference>
<proteinExistence type="inferred from homology"/>
<evidence type="ECO:0000256" key="8">
    <source>
        <dbReference type="ARBA" id="ARBA00035585"/>
    </source>
</evidence>
<dbReference type="GO" id="GO:0046872">
    <property type="term" value="F:metal ion binding"/>
    <property type="evidence" value="ECO:0007669"/>
    <property type="project" value="UniProtKB-KW"/>
</dbReference>
<protein>
    <recommendedName>
        <fullName evidence="10">Fluoride-specific ion channel FluC</fullName>
    </recommendedName>
</protein>
<name>A0A1I2Q812_9CORY</name>
<keyword evidence="10" id="KW-0813">Transport</keyword>
<evidence type="ECO:0000256" key="9">
    <source>
        <dbReference type="ARBA" id="ARBA00049940"/>
    </source>
</evidence>
<evidence type="ECO:0000256" key="6">
    <source>
        <dbReference type="ARBA" id="ARBA00023303"/>
    </source>
</evidence>
<keyword evidence="12" id="KW-1185">Reference proteome</keyword>
<feature type="binding site" evidence="10">
    <location>
        <position position="62"/>
    </location>
    <ligand>
        <name>Na(+)</name>
        <dbReference type="ChEBI" id="CHEBI:29101"/>
        <note>structural</note>
    </ligand>
</feature>
<evidence type="ECO:0000313" key="12">
    <source>
        <dbReference type="Proteomes" id="UP000199065"/>
    </source>
</evidence>
<dbReference type="RefSeq" id="WP_092283800.1">
    <property type="nucleotide sequence ID" value="NZ_FOPJ01000002.1"/>
</dbReference>
<dbReference type="OrthoDB" id="4408652at2"/>
<feature type="transmembrane region" description="Helical" evidence="10">
    <location>
        <begin position="20"/>
        <end position="40"/>
    </location>
</feature>
<keyword evidence="5 10" id="KW-0472">Membrane</keyword>
<dbReference type="GO" id="GO:0140114">
    <property type="term" value="P:cellular detoxification of fluoride"/>
    <property type="evidence" value="ECO:0007669"/>
    <property type="project" value="UniProtKB-UniRule"/>
</dbReference>
<keyword evidence="4 10" id="KW-1133">Transmembrane helix</keyword>
<keyword evidence="6 10" id="KW-0407">Ion channel</keyword>
<evidence type="ECO:0000256" key="10">
    <source>
        <dbReference type="HAMAP-Rule" id="MF_00454"/>
    </source>
</evidence>
<dbReference type="HAMAP" id="MF_00454">
    <property type="entry name" value="FluC"/>
    <property type="match status" value="1"/>
</dbReference>